<evidence type="ECO:0000259" key="13">
    <source>
        <dbReference type="PROSITE" id="PS51471"/>
    </source>
</evidence>
<keyword evidence="15" id="KW-1185">Reference proteome</keyword>
<keyword evidence="11" id="KW-0479">Metal-binding</keyword>
<comment type="caution">
    <text evidence="14">The sequence shown here is derived from an EMBL/GenBank/DDBJ whole genome shotgun (WGS) entry which is preliminary data.</text>
</comment>
<name>A0ABV6BHV6_9GAMM</name>
<evidence type="ECO:0000256" key="6">
    <source>
        <dbReference type="ARBA" id="ARBA00022666"/>
    </source>
</evidence>
<evidence type="ECO:0000256" key="4">
    <source>
        <dbReference type="ARBA" id="ARBA00012531"/>
    </source>
</evidence>
<comment type="catalytic activity">
    <reaction evidence="9">
        <text>2-oxoglutarate + O2 + 2 H(+) = ethene + 3 CO2 + H2O</text>
        <dbReference type="Rhea" id="RHEA:31523"/>
        <dbReference type="ChEBI" id="CHEBI:15377"/>
        <dbReference type="ChEBI" id="CHEBI:15378"/>
        <dbReference type="ChEBI" id="CHEBI:15379"/>
        <dbReference type="ChEBI" id="CHEBI:16526"/>
        <dbReference type="ChEBI" id="CHEBI:16810"/>
        <dbReference type="ChEBI" id="CHEBI:18153"/>
        <dbReference type="EC" id="1.13.12.19"/>
    </reaction>
</comment>
<dbReference type="PROSITE" id="PS51471">
    <property type="entry name" value="FE2OG_OXY"/>
    <property type="match status" value="1"/>
</dbReference>
<dbReference type="PRINTS" id="PR00682">
    <property type="entry name" value="IPNSYNTHASE"/>
</dbReference>
<feature type="compositionally biased region" description="Basic and acidic residues" evidence="12">
    <location>
        <begin position="323"/>
        <end position="332"/>
    </location>
</feature>
<dbReference type="InterPro" id="IPR027443">
    <property type="entry name" value="IPNS-like_sf"/>
</dbReference>
<organism evidence="14 15">
    <name type="scientific">Rheinheimera tilapiae</name>
    <dbReference type="NCBI Taxonomy" id="875043"/>
    <lineage>
        <taxon>Bacteria</taxon>
        <taxon>Pseudomonadati</taxon>
        <taxon>Pseudomonadota</taxon>
        <taxon>Gammaproteobacteria</taxon>
        <taxon>Chromatiales</taxon>
        <taxon>Chromatiaceae</taxon>
        <taxon>Rheinheimera</taxon>
    </lineage>
</organism>
<evidence type="ECO:0000256" key="5">
    <source>
        <dbReference type="ARBA" id="ARBA00019045"/>
    </source>
</evidence>
<accession>A0ABV6BHV6</accession>
<evidence type="ECO:0000313" key="15">
    <source>
        <dbReference type="Proteomes" id="UP001589813"/>
    </source>
</evidence>
<sequence>MATATLPMLDLAQYHGENRAEFLRQLRVASRDVGFFYLTGHGISPQTQQQVLALGREFFALPLAEKTQVQMLNSPHFRGYTRLNGELTRGQPDQREQFDIMREDAVVGLPTSNALWRRLVGPNQWPTALPALKPTLLAFQQQLTDVTVTLLRAMLEALALPADALDHTIAGLNGTEGPYQHMKIVRYPVAAANASKQGVGAHKDPGYLTLVMQDQQAGLEVETADGWVLAEPIAGAFVVNIGELLEMASNGYLKATTHRVTSPQQQDRYSVAFFMAAQLDATVPLLPLSAELAAEAQGPATDPANPLLRQVGDNTLKGRLRSHRDVADRHYPELAQAS</sequence>
<dbReference type="Gene3D" id="2.60.120.330">
    <property type="entry name" value="B-lactam Antibiotic, Isopenicillin N Synthase, Chain"/>
    <property type="match status" value="1"/>
</dbReference>
<comment type="similarity">
    <text evidence="11">Belongs to the iron/ascorbate-dependent oxidoreductase family.</text>
</comment>
<gene>
    <name evidence="14" type="ORF">ACFFJP_15270</name>
</gene>
<dbReference type="SUPFAM" id="SSF51197">
    <property type="entry name" value="Clavaminate synthase-like"/>
    <property type="match status" value="1"/>
</dbReference>
<dbReference type="Pfam" id="PF03171">
    <property type="entry name" value="2OG-FeII_Oxy"/>
    <property type="match status" value="1"/>
</dbReference>
<feature type="domain" description="Fe2OG dioxygenase" evidence="13">
    <location>
        <begin position="178"/>
        <end position="277"/>
    </location>
</feature>
<evidence type="ECO:0000256" key="3">
    <source>
        <dbReference type="ARBA" id="ARBA00012293"/>
    </source>
</evidence>
<protein>
    <recommendedName>
        <fullName evidence="5">2-oxoglutarate-dependent ethylene/succinate-forming enzyme</fullName>
        <ecNumber evidence="4">1.13.12.19</ecNumber>
        <ecNumber evidence="3">1.14.20.7</ecNumber>
    </recommendedName>
    <alternativeName>
        <fullName evidence="7">2-oxoglutarate dioxygenase (ethylene-forming)</fullName>
    </alternativeName>
    <alternativeName>
        <fullName evidence="8">2-oxoglutarate/L-arginine monooxygenase/decarboxylase (succinate-forming)</fullName>
    </alternativeName>
</protein>
<dbReference type="InterPro" id="IPR044861">
    <property type="entry name" value="IPNS-like_FE2OG_OXY"/>
</dbReference>
<keyword evidence="14" id="KW-0223">Dioxygenase</keyword>
<dbReference type="GO" id="GO:0051213">
    <property type="term" value="F:dioxygenase activity"/>
    <property type="evidence" value="ECO:0007669"/>
    <property type="project" value="UniProtKB-KW"/>
</dbReference>
<dbReference type="RefSeq" id="WP_377245928.1">
    <property type="nucleotide sequence ID" value="NZ_JBHLXP010000004.1"/>
</dbReference>
<evidence type="ECO:0000256" key="10">
    <source>
        <dbReference type="ARBA" id="ARBA00049359"/>
    </source>
</evidence>
<dbReference type="EC" id="1.14.20.7" evidence="3"/>
<keyword evidence="6" id="KW-0266">Ethylene biosynthesis</keyword>
<evidence type="ECO:0000256" key="2">
    <source>
        <dbReference type="ARBA" id="ARBA00004767"/>
    </source>
</evidence>
<evidence type="ECO:0000256" key="9">
    <source>
        <dbReference type="ARBA" id="ARBA00047725"/>
    </source>
</evidence>
<comment type="pathway">
    <text evidence="2">Alkene biosynthesis; ethylene biosynthesis via 2-oxoglutarate.</text>
</comment>
<evidence type="ECO:0000256" key="11">
    <source>
        <dbReference type="RuleBase" id="RU003682"/>
    </source>
</evidence>
<evidence type="ECO:0000256" key="8">
    <source>
        <dbReference type="ARBA" id="ARBA00031282"/>
    </source>
</evidence>
<evidence type="ECO:0000256" key="7">
    <source>
        <dbReference type="ARBA" id="ARBA00031011"/>
    </source>
</evidence>
<keyword evidence="11" id="KW-0560">Oxidoreductase</keyword>
<comment type="cofactor">
    <cofactor evidence="1">
        <name>Fe(2+)</name>
        <dbReference type="ChEBI" id="CHEBI:29033"/>
    </cofactor>
</comment>
<proteinExistence type="inferred from homology"/>
<dbReference type="InterPro" id="IPR026992">
    <property type="entry name" value="DIOX_N"/>
</dbReference>
<evidence type="ECO:0000256" key="1">
    <source>
        <dbReference type="ARBA" id="ARBA00001954"/>
    </source>
</evidence>
<comment type="catalytic activity">
    <reaction evidence="10">
        <text>L-arginine + 2-oxoglutarate + O2 = guanidine + L-glutamate 5-semialdehyde + succinate + CO2</text>
        <dbReference type="Rhea" id="RHEA:31535"/>
        <dbReference type="ChEBI" id="CHEBI:15379"/>
        <dbReference type="ChEBI" id="CHEBI:16526"/>
        <dbReference type="ChEBI" id="CHEBI:16810"/>
        <dbReference type="ChEBI" id="CHEBI:30031"/>
        <dbReference type="ChEBI" id="CHEBI:30087"/>
        <dbReference type="ChEBI" id="CHEBI:32682"/>
        <dbReference type="ChEBI" id="CHEBI:58066"/>
        <dbReference type="EC" id="1.14.20.7"/>
    </reaction>
</comment>
<dbReference type="PANTHER" id="PTHR47990">
    <property type="entry name" value="2-OXOGLUTARATE (2OG) AND FE(II)-DEPENDENT OXYGENASE SUPERFAMILY PROTEIN-RELATED"/>
    <property type="match status" value="1"/>
</dbReference>
<reference evidence="14 15" key="1">
    <citation type="submission" date="2024-09" db="EMBL/GenBank/DDBJ databases">
        <authorList>
            <person name="Sun Q."/>
            <person name="Mori K."/>
        </authorList>
    </citation>
    <scope>NUCLEOTIDE SEQUENCE [LARGE SCALE GENOMIC DNA]</scope>
    <source>
        <strain evidence="14 15">KCTC 23315</strain>
    </source>
</reference>
<evidence type="ECO:0000256" key="12">
    <source>
        <dbReference type="SAM" id="MobiDB-lite"/>
    </source>
</evidence>
<dbReference type="InterPro" id="IPR005123">
    <property type="entry name" value="Oxoglu/Fe-dep_dioxygenase_dom"/>
</dbReference>
<dbReference type="Proteomes" id="UP001589813">
    <property type="component" value="Unassembled WGS sequence"/>
</dbReference>
<feature type="region of interest" description="Disordered" evidence="12">
    <location>
        <begin position="318"/>
        <end position="338"/>
    </location>
</feature>
<dbReference type="Pfam" id="PF14226">
    <property type="entry name" value="DIOX_N"/>
    <property type="match status" value="1"/>
</dbReference>
<dbReference type="EMBL" id="JBHLXP010000004">
    <property type="protein sequence ID" value="MFC0049657.1"/>
    <property type="molecule type" value="Genomic_DNA"/>
</dbReference>
<dbReference type="EC" id="1.13.12.19" evidence="4"/>
<keyword evidence="11" id="KW-0408">Iron</keyword>
<evidence type="ECO:0000313" key="14">
    <source>
        <dbReference type="EMBL" id="MFC0049657.1"/>
    </source>
</evidence>
<dbReference type="InterPro" id="IPR050231">
    <property type="entry name" value="Iron_ascorbate_oxido_reductase"/>
</dbReference>